<protein>
    <submittedName>
        <fullName evidence="2">Uncharacterized protein</fullName>
    </submittedName>
</protein>
<feature type="chain" id="PRO_5002748375" evidence="1">
    <location>
        <begin position="18"/>
        <end position="160"/>
    </location>
</feature>
<dbReference type="RefSeq" id="WP_012163403.1">
    <property type="nucleotide sequence ID" value="NC_009925.1"/>
</dbReference>
<proteinExistence type="predicted"/>
<keyword evidence="1" id="KW-0732">Signal</keyword>
<accession>B0CBI4</accession>
<keyword evidence="3" id="KW-1185">Reference proteome</keyword>
<feature type="signal peptide" evidence="1">
    <location>
        <begin position="1"/>
        <end position="17"/>
    </location>
</feature>
<dbReference type="KEGG" id="amr:AM1_2973"/>
<dbReference type="Proteomes" id="UP000000268">
    <property type="component" value="Chromosome"/>
</dbReference>
<evidence type="ECO:0000313" key="2">
    <source>
        <dbReference type="EMBL" id="ABW27969.1"/>
    </source>
</evidence>
<evidence type="ECO:0000256" key="1">
    <source>
        <dbReference type="SAM" id="SignalP"/>
    </source>
</evidence>
<dbReference type="EMBL" id="CP000828">
    <property type="protein sequence ID" value="ABW27969.1"/>
    <property type="molecule type" value="Genomic_DNA"/>
</dbReference>
<name>B0CBI4_ACAM1</name>
<dbReference type="HOGENOM" id="CLU_139559_0_0_3"/>
<evidence type="ECO:0000313" key="3">
    <source>
        <dbReference type="Proteomes" id="UP000000268"/>
    </source>
</evidence>
<dbReference type="AlphaFoldDB" id="B0CBI4"/>
<dbReference type="eggNOG" id="ENOG5032Y4Y">
    <property type="taxonomic scope" value="Bacteria"/>
</dbReference>
<reference evidence="2 3" key="1">
    <citation type="journal article" date="2008" name="Proc. Natl. Acad. Sci. U.S.A.">
        <title>Niche adaptation and genome expansion in the chlorophyll d-producing cyanobacterium Acaryochloris marina.</title>
        <authorList>
            <person name="Swingley W.D."/>
            <person name="Chen M."/>
            <person name="Cheung P.C."/>
            <person name="Conrad A.L."/>
            <person name="Dejesa L.C."/>
            <person name="Hao J."/>
            <person name="Honchak B.M."/>
            <person name="Karbach L.E."/>
            <person name="Kurdoglu A."/>
            <person name="Lahiri S."/>
            <person name="Mastrian S.D."/>
            <person name="Miyashita H."/>
            <person name="Page L."/>
            <person name="Ramakrishna P."/>
            <person name="Satoh S."/>
            <person name="Sattley W.M."/>
            <person name="Shimada Y."/>
            <person name="Taylor H.L."/>
            <person name="Tomo T."/>
            <person name="Tsuchiya T."/>
            <person name="Wang Z.T."/>
            <person name="Raymond J."/>
            <person name="Mimuro M."/>
            <person name="Blankenship R.E."/>
            <person name="Touchman J.W."/>
        </authorList>
    </citation>
    <scope>NUCLEOTIDE SEQUENCE [LARGE SCALE GENOMIC DNA]</scope>
    <source>
        <strain evidence="3">MBIC 11017</strain>
    </source>
</reference>
<dbReference type="OrthoDB" id="581967at2"/>
<sequence length="160" mass="17968">MKKQLLLALALSGAVTGAITTLQTPAQARSLNCAQVQNLGTRYNDQLLNAVNRKVADKTHHINKRKKLRINRVDAVQFNGCRMKVRANVTLKRKVRRDAHGTVKMQARVSSLDLAQRKICYDSARVTDVNLSRTLGIGERVYKWVANIVLPNRGCYTLRS</sequence>
<organism evidence="2 3">
    <name type="scientific">Acaryochloris marina (strain MBIC 11017)</name>
    <dbReference type="NCBI Taxonomy" id="329726"/>
    <lineage>
        <taxon>Bacteria</taxon>
        <taxon>Bacillati</taxon>
        <taxon>Cyanobacteriota</taxon>
        <taxon>Cyanophyceae</taxon>
        <taxon>Acaryochloridales</taxon>
        <taxon>Acaryochloridaceae</taxon>
        <taxon>Acaryochloris</taxon>
    </lineage>
</organism>
<gene>
    <name evidence="2" type="ordered locus">AM1_2973</name>
</gene>
<dbReference type="STRING" id="329726.AM1_2973"/>